<accession>A0AAP2DZQ7</accession>
<reference evidence="2 3" key="1">
    <citation type="submission" date="2021-05" db="EMBL/GenBank/DDBJ databases">
        <title>A Polyphasic approach of four new species of the genus Ohtaekwangia: Ohtaekwangia histidinii sp. nov., Ohtaekwangia cretensis sp. nov., Ohtaekwangia indiensis sp. nov., Ohtaekwangia reichenbachii sp. nov. from diverse environment.</title>
        <authorList>
            <person name="Octaviana S."/>
        </authorList>
    </citation>
    <scope>NUCLEOTIDE SEQUENCE [LARGE SCALE GENOMIC DNA]</scope>
    <source>
        <strain evidence="2 3">PWU5</strain>
    </source>
</reference>
<proteinExistence type="predicted"/>
<feature type="transmembrane region" description="Helical" evidence="1">
    <location>
        <begin position="12"/>
        <end position="36"/>
    </location>
</feature>
<evidence type="ECO:0000313" key="3">
    <source>
        <dbReference type="Proteomes" id="UP001319080"/>
    </source>
</evidence>
<protein>
    <submittedName>
        <fullName evidence="2">Uncharacterized protein</fullName>
    </submittedName>
</protein>
<dbReference type="AlphaFoldDB" id="A0AAP2DZQ7"/>
<dbReference type="RefSeq" id="WP_254086127.1">
    <property type="nucleotide sequence ID" value="NZ_JAHESE010000023.1"/>
</dbReference>
<keyword evidence="3" id="KW-1185">Reference proteome</keyword>
<dbReference type="Proteomes" id="UP001319080">
    <property type="component" value="Unassembled WGS sequence"/>
</dbReference>
<sequence>MNVTSLQQNPKLVYGIAAAIVCLLVFVPLRSTWTLWQDHQKLSRSLAQHTPTRVASGKQAIAWDGPPEDVFASVSRAAQAHHVIVKRFDPPRETEEEGVTVQTWQVSLEGRFIDLLGCLHNTGEELKRVKVVSLKFDREEVNKKAVLIARVVFQSAKPLEIHE</sequence>
<dbReference type="EMBL" id="JAHESE010000023">
    <property type="protein sequence ID" value="MBT1710555.1"/>
    <property type="molecule type" value="Genomic_DNA"/>
</dbReference>
<comment type="caution">
    <text evidence="2">The sequence shown here is derived from an EMBL/GenBank/DDBJ whole genome shotgun (WGS) entry which is preliminary data.</text>
</comment>
<name>A0AAP2DZQ7_9BACT</name>
<organism evidence="2 3">
    <name type="scientific">Dawidia cretensis</name>
    <dbReference type="NCBI Taxonomy" id="2782350"/>
    <lineage>
        <taxon>Bacteria</taxon>
        <taxon>Pseudomonadati</taxon>
        <taxon>Bacteroidota</taxon>
        <taxon>Cytophagia</taxon>
        <taxon>Cytophagales</taxon>
        <taxon>Chryseotaleaceae</taxon>
        <taxon>Dawidia</taxon>
    </lineage>
</organism>
<evidence type="ECO:0000313" key="2">
    <source>
        <dbReference type="EMBL" id="MBT1710555.1"/>
    </source>
</evidence>
<gene>
    <name evidence="2" type="ORF">KK062_20085</name>
</gene>
<keyword evidence="1" id="KW-0812">Transmembrane</keyword>
<keyword evidence="1" id="KW-1133">Transmembrane helix</keyword>
<keyword evidence="1" id="KW-0472">Membrane</keyword>
<evidence type="ECO:0000256" key="1">
    <source>
        <dbReference type="SAM" id="Phobius"/>
    </source>
</evidence>